<dbReference type="GO" id="GO:0016829">
    <property type="term" value="F:lyase activity"/>
    <property type="evidence" value="ECO:0007669"/>
    <property type="project" value="InterPro"/>
</dbReference>
<dbReference type="Gene3D" id="3.30.1330.120">
    <property type="entry name" value="2-methylcitrate dehydratase PrpD"/>
    <property type="match status" value="1"/>
</dbReference>
<dbReference type="InterPro" id="IPR042188">
    <property type="entry name" value="MmgE/PrpD_sf_2"/>
</dbReference>
<dbReference type="Pfam" id="PF19305">
    <property type="entry name" value="MmgE_PrpD_C"/>
    <property type="match status" value="1"/>
</dbReference>
<evidence type="ECO:0000259" key="4">
    <source>
        <dbReference type="Pfam" id="PF19305"/>
    </source>
</evidence>
<name>A0A1G6QRR8_9BURK</name>
<dbReference type="InterPro" id="IPR036148">
    <property type="entry name" value="MmgE/PrpD_sf"/>
</dbReference>
<dbReference type="EMBL" id="FMYQ01000012">
    <property type="protein sequence ID" value="SDC95038.1"/>
    <property type="molecule type" value="Genomic_DNA"/>
</dbReference>
<dbReference type="InterPro" id="IPR042183">
    <property type="entry name" value="MmgE/PrpD_sf_1"/>
</dbReference>
<dbReference type="Pfam" id="PF03972">
    <property type="entry name" value="MmgE_PrpD_N"/>
    <property type="match status" value="1"/>
</dbReference>
<dbReference type="InterPro" id="IPR045337">
    <property type="entry name" value="MmgE_PrpD_C"/>
</dbReference>
<comment type="similarity">
    <text evidence="1">Belongs to the PrpD family.</text>
</comment>
<gene>
    <name evidence="5" type="ORF">SAMN05421548_11284</name>
</gene>
<protein>
    <submittedName>
        <fullName evidence="5">2-methylcitrate dehydratase PrpD</fullName>
    </submittedName>
</protein>
<feature type="region of interest" description="Disordered" evidence="2">
    <location>
        <begin position="1"/>
        <end position="29"/>
    </location>
</feature>
<evidence type="ECO:0000259" key="3">
    <source>
        <dbReference type="Pfam" id="PF03972"/>
    </source>
</evidence>
<reference evidence="6" key="1">
    <citation type="submission" date="2016-09" db="EMBL/GenBank/DDBJ databases">
        <authorList>
            <person name="Varghese N."/>
            <person name="Submissions S."/>
        </authorList>
    </citation>
    <scope>NUCLEOTIDE SEQUENCE [LARGE SCALE GENOMIC DNA]</scope>
    <source>
        <strain evidence="6">TNe-862</strain>
    </source>
</reference>
<evidence type="ECO:0000313" key="5">
    <source>
        <dbReference type="EMBL" id="SDC95038.1"/>
    </source>
</evidence>
<dbReference type="InterPro" id="IPR005656">
    <property type="entry name" value="MmgE_PrpD"/>
</dbReference>
<dbReference type="STRING" id="416944.SAMN05421548_11284"/>
<keyword evidence="6" id="KW-1185">Reference proteome</keyword>
<dbReference type="InterPro" id="IPR045336">
    <property type="entry name" value="MmgE_PrpD_N"/>
</dbReference>
<dbReference type="PANTHER" id="PTHR16943:SF8">
    <property type="entry name" value="2-METHYLCITRATE DEHYDRATASE"/>
    <property type="match status" value="1"/>
</dbReference>
<feature type="domain" description="MmgE/PrpD C-terminal" evidence="4">
    <location>
        <begin position="301"/>
        <end position="466"/>
    </location>
</feature>
<sequence>MKSITSDALAEAGADAERNGAASSPAPFPSTVSQRCAQWAAAVQFEDFPPALRDAARWRLLDTLGGGLAATALPAAQSVSAALDDLDDGADGPADVLGGGRAGTPWAALANGTLFHALIFDDTHNETIIHPDSVIVATALAVAQATHASGRAFLTALLAGSELACRIGLAAVRRFHAAGFQPTAVVGPLAAAFAAGRLYGLDARRIAHAAGIAGSFASGIIESWADGAWAQLLHPGWGAHGGITAAALAKRGFTGPATVIEGHAGVFSTHTRAGGAPFAFARITEGLGERWESEQIAFKPYPCGHVIHPFLDAVLALHRAGLKAEDVERIVCPIADYMIGVVCEPVAQKRRPQSDAQARTSLQYSLAEALVLGRLDACGYREASLRDPRILALADKIDFRVDETAPDSRTYKGWVIVRTVEGRVLEHVEASARGSVAHPMTEAELRAKFDANAALRLSSAGAQRVADLVFGIEALPDLDALMRACRGER</sequence>
<evidence type="ECO:0000256" key="2">
    <source>
        <dbReference type="SAM" id="MobiDB-lite"/>
    </source>
</evidence>
<dbReference type="RefSeq" id="WP_091997768.1">
    <property type="nucleotide sequence ID" value="NZ_FMYQ01000012.1"/>
</dbReference>
<dbReference type="Gene3D" id="1.10.4100.10">
    <property type="entry name" value="2-methylcitrate dehydratase PrpD"/>
    <property type="match status" value="1"/>
</dbReference>
<feature type="domain" description="MmgE/PrpD N-terminal" evidence="3">
    <location>
        <begin position="35"/>
        <end position="272"/>
    </location>
</feature>
<dbReference type="Proteomes" id="UP000198908">
    <property type="component" value="Unassembled WGS sequence"/>
</dbReference>
<proteinExistence type="inferred from homology"/>
<evidence type="ECO:0000256" key="1">
    <source>
        <dbReference type="ARBA" id="ARBA00006174"/>
    </source>
</evidence>
<dbReference type="SUPFAM" id="SSF103378">
    <property type="entry name" value="2-methylcitrate dehydratase PrpD"/>
    <property type="match status" value="1"/>
</dbReference>
<organism evidence="5 6">
    <name type="scientific">Paraburkholderia lycopersici</name>
    <dbReference type="NCBI Taxonomy" id="416944"/>
    <lineage>
        <taxon>Bacteria</taxon>
        <taxon>Pseudomonadati</taxon>
        <taxon>Pseudomonadota</taxon>
        <taxon>Betaproteobacteria</taxon>
        <taxon>Burkholderiales</taxon>
        <taxon>Burkholderiaceae</taxon>
        <taxon>Paraburkholderia</taxon>
    </lineage>
</organism>
<evidence type="ECO:0000313" key="6">
    <source>
        <dbReference type="Proteomes" id="UP000198908"/>
    </source>
</evidence>
<dbReference type="AlphaFoldDB" id="A0A1G6QRR8"/>
<dbReference type="OrthoDB" id="9797528at2"/>
<accession>A0A1G6QRR8</accession>
<dbReference type="PANTHER" id="PTHR16943">
    <property type="entry name" value="2-METHYLCITRATE DEHYDRATASE-RELATED"/>
    <property type="match status" value="1"/>
</dbReference>